<dbReference type="InterPro" id="IPR003593">
    <property type="entry name" value="AAA+_ATPase"/>
</dbReference>
<reference evidence="4 5" key="1">
    <citation type="submission" date="2019-07" db="EMBL/GenBank/DDBJ databases">
        <title>Complete Genome Sequence of Leptotrichia trevisanii Strain JMUB3935.</title>
        <authorList>
            <person name="Watanabe S."/>
            <person name="Cui L."/>
        </authorList>
    </citation>
    <scope>NUCLEOTIDE SEQUENCE [LARGE SCALE GENOMIC DNA]</scope>
    <source>
        <strain evidence="4 5">JMUB3935</strain>
    </source>
</reference>
<dbReference type="PANTHER" id="PTHR11638:SF18">
    <property type="entry name" value="HEAT SHOCK PROTEIN 104"/>
    <property type="match status" value="1"/>
</dbReference>
<dbReference type="Pfam" id="PF07724">
    <property type="entry name" value="AAA_2"/>
    <property type="match status" value="1"/>
</dbReference>
<evidence type="ECO:0000313" key="5">
    <source>
        <dbReference type="Proteomes" id="UP000321378"/>
    </source>
</evidence>
<evidence type="ECO:0000313" key="4">
    <source>
        <dbReference type="EMBL" id="BBM53679.1"/>
    </source>
</evidence>
<organism evidence="4 5">
    <name type="scientific">Leptotrichia trevisanii</name>
    <dbReference type="NCBI Taxonomy" id="109328"/>
    <lineage>
        <taxon>Bacteria</taxon>
        <taxon>Fusobacteriati</taxon>
        <taxon>Fusobacteriota</taxon>
        <taxon>Fusobacteriia</taxon>
        <taxon>Fusobacteriales</taxon>
        <taxon>Leptotrichiaceae</taxon>
        <taxon>Leptotrichia</taxon>
    </lineage>
</organism>
<evidence type="ECO:0000256" key="1">
    <source>
        <dbReference type="ARBA" id="ARBA00022741"/>
    </source>
</evidence>
<keyword evidence="2" id="KW-0067">ATP-binding</keyword>
<evidence type="ECO:0000259" key="3">
    <source>
        <dbReference type="SMART" id="SM00382"/>
    </source>
</evidence>
<dbReference type="GO" id="GO:0034605">
    <property type="term" value="P:cellular response to heat"/>
    <property type="evidence" value="ECO:0007669"/>
    <property type="project" value="TreeGrafter"/>
</dbReference>
<gene>
    <name evidence="4" type="ORF">JMUB3935_2690</name>
</gene>
<dbReference type="InterPro" id="IPR001270">
    <property type="entry name" value="ClpA/B"/>
</dbReference>
<dbReference type="PANTHER" id="PTHR11638">
    <property type="entry name" value="ATP-DEPENDENT CLP PROTEASE"/>
    <property type="match status" value="1"/>
</dbReference>
<dbReference type="SMART" id="SM00382">
    <property type="entry name" value="AAA"/>
    <property type="match status" value="1"/>
</dbReference>
<keyword evidence="1" id="KW-0547">Nucleotide-binding</keyword>
<dbReference type="PRINTS" id="PR00300">
    <property type="entry name" value="CLPPROTEASEA"/>
</dbReference>
<dbReference type="Gene3D" id="3.40.50.300">
    <property type="entry name" value="P-loop containing nucleotide triphosphate hydrolases"/>
    <property type="match status" value="1"/>
</dbReference>
<accession>A0A510KPL7</accession>
<dbReference type="AlphaFoldDB" id="A0A510KPL7"/>
<dbReference type="InterPro" id="IPR050130">
    <property type="entry name" value="ClpA_ClpB"/>
</dbReference>
<feature type="domain" description="AAA+ ATPase" evidence="3">
    <location>
        <begin position="160"/>
        <end position="301"/>
    </location>
</feature>
<protein>
    <recommendedName>
        <fullName evidence="3">AAA+ ATPase domain-containing protein</fullName>
    </recommendedName>
</protein>
<dbReference type="GO" id="GO:0016887">
    <property type="term" value="F:ATP hydrolysis activity"/>
    <property type="evidence" value="ECO:0007669"/>
    <property type="project" value="InterPro"/>
</dbReference>
<evidence type="ECO:0000256" key="2">
    <source>
        <dbReference type="ARBA" id="ARBA00022840"/>
    </source>
</evidence>
<dbReference type="GO" id="GO:0005737">
    <property type="term" value="C:cytoplasm"/>
    <property type="evidence" value="ECO:0007669"/>
    <property type="project" value="TreeGrafter"/>
</dbReference>
<dbReference type="InterPro" id="IPR027417">
    <property type="entry name" value="P-loop_NTPase"/>
</dbReference>
<dbReference type="SUPFAM" id="SSF52540">
    <property type="entry name" value="P-loop containing nucleoside triphosphate hydrolases"/>
    <property type="match status" value="1"/>
</dbReference>
<name>A0A510KPL7_9FUSO</name>
<sequence>MITIYFGPKVAFEKIIPNNSKKIHGLMELIRQSDKKRNIIYLNEIKENKEKKEKIEVLVGKSEEYSMIKEEALNDFVTILEEYKIEDMYFQNPPKLIFEMLKKSYKKKEIKIEYFEFKDIDEKIILEINSKFDTKIIGQNNVKEKLLINLYSNIKKLKTKPLILMFYGPSGVGKTETAKYLSESLGEKLFRKQFSMYQNNSFFDYVFGEKHGISSLARDLLNRESNVILFDEFDKAESTFYSAFYQLFDEGVLIDKNYEVKLKNSIIICTSNYRNPLDIKKKLGEAIYSRFDDFIEFKTINYNGMANIAKQMYEKNLIKLNLEEQKIIEESKIFNTIIDNIKKFYNVRQLEKIIIQLIAKELLKNKLNDFENTNN</sequence>
<dbReference type="GO" id="GO:0005524">
    <property type="term" value="F:ATP binding"/>
    <property type="evidence" value="ECO:0007669"/>
    <property type="project" value="UniProtKB-KW"/>
</dbReference>
<dbReference type="EMBL" id="AP019840">
    <property type="protein sequence ID" value="BBM53679.1"/>
    <property type="molecule type" value="Genomic_DNA"/>
</dbReference>
<proteinExistence type="predicted"/>
<dbReference type="RefSeq" id="WP_146997693.1">
    <property type="nucleotide sequence ID" value="NZ_AP019840.1"/>
</dbReference>
<dbReference type="Proteomes" id="UP000321378">
    <property type="component" value="Chromosome"/>
</dbReference>
<dbReference type="InterPro" id="IPR003959">
    <property type="entry name" value="ATPase_AAA_core"/>
</dbReference>